<feature type="region of interest" description="Disordered" evidence="3">
    <location>
        <begin position="1"/>
        <end position="36"/>
    </location>
</feature>
<sequence length="1287" mass="128754">MATAAPTLGPHVPPGRTRGPAIPEAPEPWRGQAPHRTDDYEPLRQEPLAEGTYAVVYACRHVASGRHVAVKAFKQEHLNHQVRRLALRELRVLRLLPPHPATVGLLDVLRDPASGRLLLVFELMGCSLEQMLDSRAAQARRGRLSPGLSPSLLRCVAWQLLGALEHCHAHGVVHRDVKPANVLVDNVAGSAAGETAAVVKLCDFGLARWLPGASPPHSGSWKHRHGGADVDPIVPHRSYGSRTSADAAMTDYVVTRWYRAPELLQRARRYGPAIDVWALGCLLAELSMGRPLFPGANAADQLGLITACLGQPPMMGAAAVGAGAAGPAAAAGGAAAVMGGVAARVAVGWGALAAPRRSRSLAQRLGSAAEPALLQLINLCLALDPAARPTATQLQQLPYFDAVRHTSYGSSSRPLVQPLELSRPVPPLLNAAGNAAMPSAQVQPCHQSHAAERHQDTGLHGIQEPVASASASASKDTGLQPGLRHTAAAARDEEAGLHGIREPVAPATFNSAVSSGGGGEARAPADSGPAGGTAGGCAGEAEAEAEGEGEGEGEGGVWSSLGLEGAGGLAWEAPAAAATSPAVSVRRLTAPLRPLASGRSKAGIHAFLDGDEQPPSPSASGPHPTSAPGQTSPPARLSDGGGSGSGGGSGRGSGGGSSGALQASGDDLLLDSCRVLSVGAFRTKDTSRLRAPGRGAMREAQASAVQRILATTATTTTTTTTATGSCVAASGDAGCPSPTRREGSFRGSGNGGTAWQCSGSTDRAGGGGGNGATRAELGGAVPWGGEGRRGRARPDPRTPPALAAWPSQVHWAGYAGPGGPALHRFDNARTSGANLVASADSSTSHTHRPSASSGASSPGHRTYNCARQISKIPTKPLASSPPLSADQARIQLAPVSLEEGVGSGVQALPTAIVQRRGLLDPMAAEGPASWAGLQTAGPVGPTEVHAGPPGPALGPQAADAAAESRRSQLLPAPPLPQPSQDETVEGRPHTVPLHGGAPPPLPTAAAAAAEGPDTHGQPPGSSAPSKGAWLWLPYFNRSSQPPGPPRDDDYPAHVGMPTAGTGAGAAGYPPSGSVQLTLGSSLGSSAAGSAAGFMTTATTATTDSRGRSSTSLHTGGSGGGRPLRRGSSSRASASLVFSTLASLSRGLRSGPSVGRDGTPYALQPPGSVTAPPRAPSEPTHVHGRHGGVHGGSQAGAVGGEAPGAVGVSLGRSTRSGGGGGERAASGSMGCFGRPARARGAGKANSSGGQESPKAEAAKAAGSGLSRLLASALGGGGRGKRGTGPDGK</sequence>
<feature type="region of interest" description="Disordered" evidence="3">
    <location>
        <begin position="1145"/>
        <end position="1262"/>
    </location>
</feature>
<feature type="region of interest" description="Disordered" evidence="3">
    <location>
        <begin position="437"/>
        <end position="456"/>
    </location>
</feature>
<feature type="region of interest" description="Disordered" evidence="3">
    <location>
        <begin position="929"/>
        <end position="1068"/>
    </location>
</feature>
<keyword evidence="2" id="KW-0067">ATP-binding</keyword>
<feature type="domain" description="Protein kinase" evidence="4">
    <location>
        <begin position="42"/>
        <end position="400"/>
    </location>
</feature>
<evidence type="ECO:0000313" key="5">
    <source>
        <dbReference type="EMBL" id="KAG2486578.1"/>
    </source>
</evidence>
<dbReference type="Gene3D" id="1.10.510.10">
    <property type="entry name" value="Transferase(Phosphotransferase) domain 1"/>
    <property type="match status" value="1"/>
</dbReference>
<dbReference type="InterPro" id="IPR008271">
    <property type="entry name" value="Ser/Thr_kinase_AS"/>
</dbReference>
<accession>A0A835XPH7</accession>
<dbReference type="InterPro" id="IPR050117">
    <property type="entry name" value="MAPK"/>
</dbReference>
<feature type="compositionally biased region" description="Gly residues" evidence="3">
    <location>
        <begin position="529"/>
        <end position="538"/>
    </location>
</feature>
<feature type="region of interest" description="Disordered" evidence="3">
    <location>
        <begin position="606"/>
        <end position="661"/>
    </location>
</feature>
<dbReference type="EMBL" id="JAEHOE010000110">
    <property type="protein sequence ID" value="KAG2486578.1"/>
    <property type="molecule type" value="Genomic_DNA"/>
</dbReference>
<dbReference type="GO" id="GO:0004672">
    <property type="term" value="F:protein kinase activity"/>
    <property type="evidence" value="ECO:0007669"/>
    <property type="project" value="InterPro"/>
</dbReference>
<feature type="region of interest" description="Disordered" evidence="3">
    <location>
        <begin position="500"/>
        <end position="561"/>
    </location>
</feature>
<dbReference type="GO" id="GO:0005524">
    <property type="term" value="F:ATP binding"/>
    <property type="evidence" value="ECO:0007669"/>
    <property type="project" value="UniProtKB-KW"/>
</dbReference>
<dbReference type="PANTHER" id="PTHR24055">
    <property type="entry name" value="MITOGEN-ACTIVATED PROTEIN KINASE"/>
    <property type="match status" value="1"/>
</dbReference>
<name>A0A835XPH7_9CHLO</name>
<dbReference type="PROSITE" id="PS50011">
    <property type="entry name" value="PROTEIN_KINASE_DOM"/>
    <property type="match status" value="1"/>
</dbReference>
<feature type="compositionally biased region" description="Low complexity" evidence="3">
    <location>
        <begin position="849"/>
        <end position="861"/>
    </location>
</feature>
<evidence type="ECO:0000256" key="2">
    <source>
        <dbReference type="ARBA" id="ARBA00022840"/>
    </source>
</evidence>
<feature type="compositionally biased region" description="Gly residues" evidence="3">
    <location>
        <begin position="639"/>
        <end position="658"/>
    </location>
</feature>
<feature type="region of interest" description="Disordered" evidence="3">
    <location>
        <begin position="836"/>
        <end position="862"/>
    </location>
</feature>
<dbReference type="Proteomes" id="UP000612055">
    <property type="component" value="Unassembled WGS sequence"/>
</dbReference>
<feature type="compositionally biased region" description="Low complexity" evidence="3">
    <location>
        <begin position="1202"/>
        <end position="1214"/>
    </location>
</feature>
<proteinExistence type="predicted"/>
<keyword evidence="6" id="KW-1185">Reference proteome</keyword>
<feature type="compositionally biased region" description="Low complexity" evidence="3">
    <location>
        <begin position="1003"/>
        <end position="1016"/>
    </location>
</feature>
<organism evidence="5 6">
    <name type="scientific">Edaphochlamys debaryana</name>
    <dbReference type="NCBI Taxonomy" id="47281"/>
    <lineage>
        <taxon>Eukaryota</taxon>
        <taxon>Viridiplantae</taxon>
        <taxon>Chlorophyta</taxon>
        <taxon>core chlorophytes</taxon>
        <taxon>Chlorophyceae</taxon>
        <taxon>CS clade</taxon>
        <taxon>Chlamydomonadales</taxon>
        <taxon>Chlamydomonadales incertae sedis</taxon>
        <taxon>Edaphochlamys</taxon>
    </lineage>
</organism>
<dbReference type="Gene3D" id="3.30.200.20">
    <property type="entry name" value="Phosphorylase Kinase, domain 1"/>
    <property type="match status" value="1"/>
</dbReference>
<dbReference type="InterPro" id="IPR000719">
    <property type="entry name" value="Prot_kinase_dom"/>
</dbReference>
<comment type="caution">
    <text evidence="5">The sequence shown here is derived from an EMBL/GenBank/DDBJ whole genome shotgun (WGS) entry which is preliminary data.</text>
</comment>
<evidence type="ECO:0000256" key="3">
    <source>
        <dbReference type="SAM" id="MobiDB-lite"/>
    </source>
</evidence>
<gene>
    <name evidence="5" type="ORF">HYH03_014748</name>
</gene>
<reference evidence="5" key="1">
    <citation type="journal article" date="2020" name="bioRxiv">
        <title>Comparative genomics of Chlamydomonas.</title>
        <authorList>
            <person name="Craig R.J."/>
            <person name="Hasan A.R."/>
            <person name="Ness R.W."/>
            <person name="Keightley P.D."/>
        </authorList>
    </citation>
    <scope>NUCLEOTIDE SEQUENCE</scope>
    <source>
        <strain evidence="5">CCAP 11/70</strain>
    </source>
</reference>
<dbReference type="SUPFAM" id="SSF56112">
    <property type="entry name" value="Protein kinase-like (PK-like)"/>
    <property type="match status" value="1"/>
</dbReference>
<evidence type="ECO:0000256" key="1">
    <source>
        <dbReference type="ARBA" id="ARBA00022741"/>
    </source>
</evidence>
<dbReference type="InterPro" id="IPR011009">
    <property type="entry name" value="Kinase-like_dom_sf"/>
</dbReference>
<dbReference type="Pfam" id="PF00069">
    <property type="entry name" value="Pkinase"/>
    <property type="match status" value="1"/>
</dbReference>
<feature type="compositionally biased region" description="Basic and acidic residues" evidence="3">
    <location>
        <begin position="786"/>
        <end position="796"/>
    </location>
</feature>
<evidence type="ECO:0000313" key="6">
    <source>
        <dbReference type="Proteomes" id="UP000612055"/>
    </source>
</evidence>
<feature type="compositionally biased region" description="Low complexity" evidence="3">
    <location>
        <begin position="1222"/>
        <end position="1241"/>
    </location>
</feature>
<feature type="region of interest" description="Disordered" evidence="3">
    <location>
        <begin position="730"/>
        <end position="803"/>
    </location>
</feature>
<feature type="compositionally biased region" description="Acidic residues" evidence="3">
    <location>
        <begin position="541"/>
        <end position="553"/>
    </location>
</feature>
<keyword evidence="1" id="KW-0547">Nucleotide-binding</keyword>
<dbReference type="PROSITE" id="PS00108">
    <property type="entry name" value="PROTEIN_KINASE_ST"/>
    <property type="match status" value="1"/>
</dbReference>
<feature type="region of interest" description="Disordered" evidence="3">
    <location>
        <begin position="1098"/>
        <end position="1130"/>
    </location>
</feature>
<feature type="compositionally biased region" description="Gly residues" evidence="3">
    <location>
        <begin position="1272"/>
        <end position="1287"/>
    </location>
</feature>
<protein>
    <recommendedName>
        <fullName evidence="4">Protein kinase domain-containing protein</fullName>
    </recommendedName>
</protein>
<feature type="compositionally biased region" description="Gly residues" evidence="3">
    <location>
        <begin position="1188"/>
        <end position="1201"/>
    </location>
</feature>
<dbReference type="SMART" id="SM00220">
    <property type="entry name" value="S_TKc"/>
    <property type="match status" value="1"/>
</dbReference>
<feature type="region of interest" description="Disordered" evidence="3">
    <location>
        <begin position="1268"/>
        <end position="1287"/>
    </location>
</feature>
<feature type="compositionally biased region" description="Low complexity" evidence="3">
    <location>
        <begin position="1098"/>
        <end position="1114"/>
    </location>
</feature>
<evidence type="ECO:0000259" key="4">
    <source>
        <dbReference type="PROSITE" id="PS50011"/>
    </source>
</evidence>